<dbReference type="RefSeq" id="WP_326510077.1">
    <property type="nucleotide sequence ID" value="NZ_JAWIIV010000055.1"/>
</dbReference>
<proteinExistence type="predicted"/>
<accession>A0ABU6JK47</accession>
<keyword evidence="2" id="KW-1185">Reference proteome</keyword>
<comment type="caution">
    <text evidence="1">The sequence shown here is derived from an EMBL/GenBank/DDBJ whole genome shotgun (WGS) entry which is preliminary data.</text>
</comment>
<name>A0ABU6JK47_9BURK</name>
<organism evidence="1 2">
    <name type="scientific">Noviherbaspirillum album</name>
    <dbReference type="NCBI Taxonomy" id="3080276"/>
    <lineage>
        <taxon>Bacteria</taxon>
        <taxon>Pseudomonadati</taxon>
        <taxon>Pseudomonadota</taxon>
        <taxon>Betaproteobacteria</taxon>
        <taxon>Burkholderiales</taxon>
        <taxon>Oxalobacteraceae</taxon>
        <taxon>Noviherbaspirillum</taxon>
    </lineage>
</organism>
<evidence type="ECO:0000313" key="2">
    <source>
        <dbReference type="Proteomes" id="UP001352263"/>
    </source>
</evidence>
<dbReference type="EMBL" id="JAWIIV010000055">
    <property type="protein sequence ID" value="MEC4723464.1"/>
    <property type="molecule type" value="Genomic_DNA"/>
</dbReference>
<dbReference type="Proteomes" id="UP001352263">
    <property type="component" value="Unassembled WGS sequence"/>
</dbReference>
<sequence length="54" mass="6368">MNLSEIEVLERIDTDIDLTSKSRPSKLELLCKEYLTYSDPSKAFIDRFAKAFYY</sequence>
<protein>
    <submittedName>
        <fullName evidence="1">Uncharacterized protein</fullName>
    </submittedName>
</protein>
<reference evidence="1 2" key="1">
    <citation type="submission" date="2023-10" db="EMBL/GenBank/DDBJ databases">
        <title>Noviherbaspirillum sp. CPCC 100848 genome assembly.</title>
        <authorList>
            <person name="Li X.Y."/>
            <person name="Fang X.M."/>
        </authorList>
    </citation>
    <scope>NUCLEOTIDE SEQUENCE [LARGE SCALE GENOMIC DNA]</scope>
    <source>
        <strain evidence="1 2">CPCC 100848</strain>
    </source>
</reference>
<gene>
    <name evidence="1" type="ORF">RY831_30440</name>
</gene>
<evidence type="ECO:0000313" key="1">
    <source>
        <dbReference type="EMBL" id="MEC4723464.1"/>
    </source>
</evidence>